<dbReference type="InterPro" id="IPR003313">
    <property type="entry name" value="AraC-bd"/>
</dbReference>
<name>A0A7G5GVB0_9BACT</name>
<sequence length="298" mass="34685">MAVSETIEEFYEQRALKTLDVAGENTGQFHVFKKDNMAQDKQPPRFARRNFYKITLIRGHHLFHYADKTLEVSGDTLIFSNPAIPYTFEPISEESGGYFCIFRESFLSQFLRASLRELPMYQIGGSPAYSLDKTMSSEIGIIFEKMVREHASDFRFRYDLIRNYTLEIIYTALKLQPSDKLYPHSNANTRLTAVFMELLERQFPVESLAQPFSMKSAKDFANRLAIHVNHLNRAVKMTTGRTTSELIYDRIIVEAKALLKHTDWNVSEIGFSLGFDEPSHFNHFFKRHTNHTPLEYRN</sequence>
<dbReference type="PANTHER" id="PTHR43280:SF32">
    <property type="entry name" value="TRANSCRIPTIONAL REGULATORY PROTEIN"/>
    <property type="match status" value="1"/>
</dbReference>
<proteinExistence type="predicted"/>
<keyword evidence="1" id="KW-0805">Transcription regulation</keyword>
<dbReference type="KEGG" id="sfol:H3H32_33725"/>
<dbReference type="PANTHER" id="PTHR43280">
    <property type="entry name" value="ARAC-FAMILY TRANSCRIPTIONAL REGULATOR"/>
    <property type="match status" value="1"/>
</dbReference>
<evidence type="ECO:0000256" key="1">
    <source>
        <dbReference type="ARBA" id="ARBA00023015"/>
    </source>
</evidence>
<keyword evidence="3" id="KW-0804">Transcription</keyword>
<keyword evidence="6" id="KW-1185">Reference proteome</keyword>
<reference evidence="5 6" key="1">
    <citation type="submission" date="2020-07" db="EMBL/GenBank/DDBJ databases">
        <title>Spirosoma foliorum sp. nov., isolated from the leaves on the Nejang mountain Korea, Republic of.</title>
        <authorList>
            <person name="Ho H."/>
            <person name="Lee Y.-J."/>
            <person name="Nurcahyanto D.-A."/>
            <person name="Kim S.-G."/>
        </authorList>
    </citation>
    <scope>NUCLEOTIDE SEQUENCE [LARGE SCALE GENOMIC DNA]</scope>
    <source>
        <strain evidence="5 6">PL0136</strain>
    </source>
</reference>
<dbReference type="Pfam" id="PF02311">
    <property type="entry name" value="AraC_binding"/>
    <property type="match status" value="1"/>
</dbReference>
<dbReference type="EMBL" id="CP059732">
    <property type="protein sequence ID" value="QMW02802.1"/>
    <property type="molecule type" value="Genomic_DNA"/>
</dbReference>
<evidence type="ECO:0000256" key="3">
    <source>
        <dbReference type="ARBA" id="ARBA00023163"/>
    </source>
</evidence>
<evidence type="ECO:0000313" key="6">
    <source>
        <dbReference type="Proteomes" id="UP000515369"/>
    </source>
</evidence>
<organism evidence="5 6">
    <name type="scientific">Spirosoma foliorum</name>
    <dbReference type="NCBI Taxonomy" id="2710596"/>
    <lineage>
        <taxon>Bacteria</taxon>
        <taxon>Pseudomonadati</taxon>
        <taxon>Bacteroidota</taxon>
        <taxon>Cytophagia</taxon>
        <taxon>Cytophagales</taxon>
        <taxon>Cytophagaceae</taxon>
        <taxon>Spirosoma</taxon>
    </lineage>
</organism>
<dbReference type="Pfam" id="PF12833">
    <property type="entry name" value="HTH_18"/>
    <property type="match status" value="1"/>
</dbReference>
<dbReference type="InterPro" id="IPR009057">
    <property type="entry name" value="Homeodomain-like_sf"/>
</dbReference>
<evidence type="ECO:0000256" key="2">
    <source>
        <dbReference type="ARBA" id="ARBA00023125"/>
    </source>
</evidence>
<dbReference type="PRINTS" id="PR00032">
    <property type="entry name" value="HTHARAC"/>
</dbReference>
<dbReference type="RefSeq" id="WP_182460096.1">
    <property type="nucleotide sequence ID" value="NZ_CP059732.1"/>
</dbReference>
<evidence type="ECO:0000313" key="5">
    <source>
        <dbReference type="EMBL" id="QMW02802.1"/>
    </source>
</evidence>
<feature type="domain" description="HTH araC/xylS-type" evidence="4">
    <location>
        <begin position="206"/>
        <end position="298"/>
    </location>
</feature>
<dbReference type="AlphaFoldDB" id="A0A7G5GVB0"/>
<accession>A0A7G5GVB0</accession>
<dbReference type="InterPro" id="IPR020449">
    <property type="entry name" value="Tscrpt_reg_AraC-type_HTH"/>
</dbReference>
<evidence type="ECO:0000259" key="4">
    <source>
        <dbReference type="PROSITE" id="PS01124"/>
    </source>
</evidence>
<dbReference type="GO" id="GO:0043565">
    <property type="term" value="F:sequence-specific DNA binding"/>
    <property type="evidence" value="ECO:0007669"/>
    <property type="project" value="InterPro"/>
</dbReference>
<protein>
    <submittedName>
        <fullName evidence="5">AraC family transcriptional regulator</fullName>
    </submittedName>
</protein>
<gene>
    <name evidence="5" type="ORF">H3H32_33725</name>
</gene>
<dbReference type="SMART" id="SM00342">
    <property type="entry name" value="HTH_ARAC"/>
    <property type="match status" value="1"/>
</dbReference>
<dbReference type="Gene3D" id="1.10.10.60">
    <property type="entry name" value="Homeodomain-like"/>
    <property type="match status" value="1"/>
</dbReference>
<dbReference type="InterPro" id="IPR018060">
    <property type="entry name" value="HTH_AraC"/>
</dbReference>
<dbReference type="Proteomes" id="UP000515369">
    <property type="component" value="Chromosome"/>
</dbReference>
<keyword evidence="2" id="KW-0238">DNA-binding</keyword>
<dbReference type="PROSITE" id="PS01124">
    <property type="entry name" value="HTH_ARAC_FAMILY_2"/>
    <property type="match status" value="1"/>
</dbReference>
<dbReference type="SUPFAM" id="SSF46689">
    <property type="entry name" value="Homeodomain-like"/>
    <property type="match status" value="1"/>
</dbReference>
<dbReference type="GO" id="GO:0003700">
    <property type="term" value="F:DNA-binding transcription factor activity"/>
    <property type="evidence" value="ECO:0007669"/>
    <property type="project" value="InterPro"/>
</dbReference>